<feature type="transmembrane region" description="Helical" evidence="6">
    <location>
        <begin position="64"/>
        <end position="81"/>
    </location>
</feature>
<feature type="transmembrane region" description="Helical" evidence="6">
    <location>
        <begin position="306"/>
        <end position="324"/>
    </location>
</feature>
<dbReference type="Pfam" id="PF07690">
    <property type="entry name" value="MFS_1"/>
    <property type="match status" value="1"/>
</dbReference>
<dbReference type="OrthoDB" id="4078873at2759"/>
<comment type="subcellular location">
    <subcellularLocation>
        <location evidence="1">Membrane</location>
        <topology evidence="1">Multi-pass membrane protein</topology>
    </subcellularLocation>
</comment>
<dbReference type="GO" id="GO:0022857">
    <property type="term" value="F:transmembrane transporter activity"/>
    <property type="evidence" value="ECO:0007669"/>
    <property type="project" value="InterPro"/>
</dbReference>
<feature type="transmembrane region" description="Helical" evidence="6">
    <location>
        <begin position="473"/>
        <end position="496"/>
    </location>
</feature>
<feature type="transmembrane region" description="Helical" evidence="6">
    <location>
        <begin position="101"/>
        <end position="120"/>
    </location>
</feature>
<gene>
    <name evidence="7" type="ORF">BS50DRAFT_570038</name>
</gene>
<name>A0A2T2P4G3_CORCC</name>
<dbReference type="EMBL" id="KZ678130">
    <property type="protein sequence ID" value="PSN72587.1"/>
    <property type="molecule type" value="Genomic_DNA"/>
</dbReference>
<evidence type="ECO:0000256" key="2">
    <source>
        <dbReference type="ARBA" id="ARBA00022692"/>
    </source>
</evidence>
<proteinExistence type="predicted"/>
<dbReference type="InterPro" id="IPR011701">
    <property type="entry name" value="MFS"/>
</dbReference>
<feature type="region of interest" description="Disordered" evidence="5">
    <location>
        <begin position="1"/>
        <end position="45"/>
    </location>
</feature>
<feature type="transmembrane region" description="Helical" evidence="6">
    <location>
        <begin position="132"/>
        <end position="149"/>
    </location>
</feature>
<feature type="transmembrane region" description="Helical" evidence="6">
    <location>
        <begin position="220"/>
        <end position="245"/>
    </location>
</feature>
<evidence type="ECO:0000256" key="3">
    <source>
        <dbReference type="ARBA" id="ARBA00022989"/>
    </source>
</evidence>
<evidence type="ECO:0000313" key="7">
    <source>
        <dbReference type="EMBL" id="PSN72587.1"/>
    </source>
</evidence>
<keyword evidence="8" id="KW-1185">Reference proteome</keyword>
<dbReference type="AlphaFoldDB" id="A0A2T2P4G3"/>
<keyword evidence="2 6" id="KW-0812">Transmembrane</keyword>
<feature type="transmembrane region" description="Helical" evidence="6">
    <location>
        <begin position="161"/>
        <end position="179"/>
    </location>
</feature>
<evidence type="ECO:0000256" key="6">
    <source>
        <dbReference type="SAM" id="Phobius"/>
    </source>
</evidence>
<feature type="transmembrane region" description="Helical" evidence="6">
    <location>
        <begin position="550"/>
        <end position="568"/>
    </location>
</feature>
<protein>
    <submittedName>
        <fullName evidence="7">MFS general substrate transporter</fullName>
    </submittedName>
</protein>
<feature type="transmembrane region" description="Helical" evidence="6">
    <location>
        <begin position="410"/>
        <end position="431"/>
    </location>
</feature>
<feature type="transmembrane region" description="Helical" evidence="6">
    <location>
        <begin position="382"/>
        <end position="403"/>
    </location>
</feature>
<dbReference type="InterPro" id="IPR036259">
    <property type="entry name" value="MFS_trans_sf"/>
</dbReference>
<evidence type="ECO:0000313" key="8">
    <source>
        <dbReference type="Proteomes" id="UP000240883"/>
    </source>
</evidence>
<keyword evidence="3 6" id="KW-1133">Transmembrane helix</keyword>
<dbReference type="PANTHER" id="PTHR23501:SF107">
    <property type="entry name" value="TRANSPORTER, PUTATIVE (AFU_ORTHOLOGUE AFUA_7G04730)-RELATED"/>
    <property type="match status" value="1"/>
</dbReference>
<dbReference type="GO" id="GO:0005886">
    <property type="term" value="C:plasma membrane"/>
    <property type="evidence" value="ECO:0007669"/>
    <property type="project" value="TreeGrafter"/>
</dbReference>
<feature type="compositionally biased region" description="Basic and acidic residues" evidence="5">
    <location>
        <begin position="16"/>
        <end position="28"/>
    </location>
</feature>
<evidence type="ECO:0000256" key="1">
    <source>
        <dbReference type="ARBA" id="ARBA00004141"/>
    </source>
</evidence>
<reference evidence="7 8" key="1">
    <citation type="journal article" date="2018" name="Front. Microbiol.">
        <title>Genome-Wide Analysis of Corynespora cassiicola Leaf Fall Disease Putative Effectors.</title>
        <authorList>
            <person name="Lopez D."/>
            <person name="Ribeiro S."/>
            <person name="Label P."/>
            <person name="Fumanal B."/>
            <person name="Venisse J.S."/>
            <person name="Kohler A."/>
            <person name="de Oliveira R.R."/>
            <person name="Labutti K."/>
            <person name="Lipzen A."/>
            <person name="Lail K."/>
            <person name="Bauer D."/>
            <person name="Ohm R.A."/>
            <person name="Barry K.W."/>
            <person name="Spatafora J."/>
            <person name="Grigoriev I.V."/>
            <person name="Martin F.M."/>
            <person name="Pujade-Renaud V."/>
        </authorList>
    </citation>
    <scope>NUCLEOTIDE SEQUENCE [LARGE SCALE GENOMIC DNA]</scope>
    <source>
        <strain evidence="7 8">Philippines</strain>
    </source>
</reference>
<evidence type="ECO:0000256" key="4">
    <source>
        <dbReference type="ARBA" id="ARBA00023136"/>
    </source>
</evidence>
<dbReference type="Gene3D" id="1.20.1250.20">
    <property type="entry name" value="MFS general substrate transporter like domains"/>
    <property type="match status" value="2"/>
</dbReference>
<accession>A0A2T2P4G3</accession>
<feature type="transmembrane region" description="Helical" evidence="6">
    <location>
        <begin position="437"/>
        <end position="461"/>
    </location>
</feature>
<sequence>MSAIAPAQGLQYAAPEVKDMEKHADGHSNEVSSSTGHESDDSEEFQEGVQRVRAITAAWTKTELISMFCFLYLIEFVDFLQNAIDAALNPYITSSFGRHGLLNVSSIMSTALAGCIPLATAKVIDLWGRVEGFAFMLLIALVGMIMKAVCKNVETYIAAHVLYWGGHIGILYVVDVMIADMTSLKNRMIIFGINGTTRIASIFAGPAIADLFLARSNFRWAFGAFAIILTACSLPAMGLMVHMYRKAVANGLARRKKSDRTALQSLWYYVVQFDVLGILLIMFAFCLFLLPFSLVSYAPQGWNTPYIIAMIVLGFCLFPAFAIWEKNFAPVQFLPWKYLKQGTILGSCLLYGVMFLSTMTWNGYFNSYLQVVNRLSITNAGYVLNSFALTSAVFGPLIGWLISYTGNFKWVAYSGVPIMLLGTALIIPFRAPDTNPGVIALTQILVGLGTGIFALCGQLAVMTPVTHQQIAAVNALWGLFGSFGAAIGYAIASAMWTNLLPTELLNRLPESSKADYLTIYGDMVLQMSYADGSLEREAVVGAYQSVMRKMVIAGACLVPLCIGSIWLWKDINIKKLEEEEGKQTKGNVF</sequence>
<feature type="transmembrane region" description="Helical" evidence="6">
    <location>
        <begin position="266"/>
        <end position="294"/>
    </location>
</feature>
<dbReference type="SUPFAM" id="SSF103473">
    <property type="entry name" value="MFS general substrate transporter"/>
    <property type="match status" value="2"/>
</dbReference>
<evidence type="ECO:0000256" key="5">
    <source>
        <dbReference type="SAM" id="MobiDB-lite"/>
    </source>
</evidence>
<feature type="transmembrane region" description="Helical" evidence="6">
    <location>
        <begin position="191"/>
        <end position="214"/>
    </location>
</feature>
<dbReference type="Proteomes" id="UP000240883">
    <property type="component" value="Unassembled WGS sequence"/>
</dbReference>
<keyword evidence="4 6" id="KW-0472">Membrane</keyword>
<dbReference type="PANTHER" id="PTHR23501">
    <property type="entry name" value="MAJOR FACILITATOR SUPERFAMILY"/>
    <property type="match status" value="1"/>
</dbReference>
<organism evidence="7 8">
    <name type="scientific">Corynespora cassiicola Philippines</name>
    <dbReference type="NCBI Taxonomy" id="1448308"/>
    <lineage>
        <taxon>Eukaryota</taxon>
        <taxon>Fungi</taxon>
        <taxon>Dikarya</taxon>
        <taxon>Ascomycota</taxon>
        <taxon>Pezizomycotina</taxon>
        <taxon>Dothideomycetes</taxon>
        <taxon>Pleosporomycetidae</taxon>
        <taxon>Pleosporales</taxon>
        <taxon>Corynesporascaceae</taxon>
        <taxon>Corynespora</taxon>
    </lineage>
</organism>
<feature type="transmembrane region" description="Helical" evidence="6">
    <location>
        <begin position="344"/>
        <end position="362"/>
    </location>
</feature>